<dbReference type="Gene3D" id="2.60.40.4270">
    <property type="entry name" value="Listeria-Bacteroides repeat domain"/>
    <property type="match status" value="5"/>
</dbReference>
<dbReference type="InterPro" id="IPR008964">
    <property type="entry name" value="Invasin/intimin_cell_adhesion"/>
</dbReference>
<dbReference type="Pfam" id="PF02368">
    <property type="entry name" value="Big_2"/>
    <property type="match status" value="1"/>
</dbReference>
<protein>
    <recommendedName>
        <fullName evidence="2">BIG2 domain-containing protein</fullName>
    </recommendedName>
</protein>
<name>A0AAE0T6Z5_9BIVA</name>
<evidence type="ECO:0000313" key="4">
    <source>
        <dbReference type="Proteomes" id="UP001195483"/>
    </source>
</evidence>
<reference evidence="3" key="1">
    <citation type="journal article" date="2021" name="Genome Biol. Evol.">
        <title>A High-Quality Reference Genome for a Parasitic Bivalve with Doubly Uniparental Inheritance (Bivalvia: Unionida).</title>
        <authorList>
            <person name="Smith C.H."/>
        </authorList>
    </citation>
    <scope>NUCLEOTIDE SEQUENCE</scope>
    <source>
        <strain evidence="3">CHS0354</strain>
    </source>
</reference>
<dbReference type="SUPFAM" id="SSF49373">
    <property type="entry name" value="Invasin/intimin cell-adhesion fragments"/>
    <property type="match status" value="1"/>
</dbReference>
<evidence type="ECO:0000313" key="3">
    <source>
        <dbReference type="EMBL" id="KAK3605000.1"/>
    </source>
</evidence>
<evidence type="ECO:0000259" key="2">
    <source>
        <dbReference type="SMART" id="SM00635"/>
    </source>
</evidence>
<reference evidence="3" key="2">
    <citation type="journal article" date="2021" name="Genome Biol. Evol.">
        <title>Developing a high-quality reference genome for a parasitic bivalve with doubly uniparental inheritance (Bivalvia: Unionida).</title>
        <authorList>
            <person name="Smith C.H."/>
        </authorList>
    </citation>
    <scope>NUCLEOTIDE SEQUENCE</scope>
    <source>
        <strain evidence="3">CHS0354</strain>
        <tissue evidence="3">Mantle</tissue>
    </source>
</reference>
<dbReference type="InterPro" id="IPR032675">
    <property type="entry name" value="LRR_dom_sf"/>
</dbReference>
<proteinExistence type="predicted"/>
<dbReference type="InterPro" id="IPR013378">
    <property type="entry name" value="InlB-like_B-rpt"/>
</dbReference>
<dbReference type="InterPro" id="IPR003343">
    <property type="entry name" value="Big_2"/>
</dbReference>
<feature type="domain" description="BIG2" evidence="2">
    <location>
        <begin position="362"/>
        <end position="439"/>
    </location>
</feature>
<comment type="caution">
    <text evidence="3">The sequence shown here is derived from an EMBL/GenBank/DDBJ whole genome shotgun (WGS) entry which is preliminary data.</text>
</comment>
<organism evidence="3 4">
    <name type="scientific">Potamilus streckersoni</name>
    <dbReference type="NCBI Taxonomy" id="2493646"/>
    <lineage>
        <taxon>Eukaryota</taxon>
        <taxon>Metazoa</taxon>
        <taxon>Spiralia</taxon>
        <taxon>Lophotrochozoa</taxon>
        <taxon>Mollusca</taxon>
        <taxon>Bivalvia</taxon>
        <taxon>Autobranchia</taxon>
        <taxon>Heteroconchia</taxon>
        <taxon>Palaeoheterodonta</taxon>
        <taxon>Unionida</taxon>
        <taxon>Unionoidea</taxon>
        <taxon>Unionidae</taxon>
        <taxon>Ambleminae</taxon>
        <taxon>Lampsilini</taxon>
        <taxon>Potamilus</taxon>
    </lineage>
</organism>
<evidence type="ECO:0000256" key="1">
    <source>
        <dbReference type="ARBA" id="ARBA00004196"/>
    </source>
</evidence>
<comment type="subcellular location">
    <subcellularLocation>
        <location evidence="1">Cell envelope</location>
    </subcellularLocation>
</comment>
<reference evidence="3" key="3">
    <citation type="submission" date="2023-05" db="EMBL/GenBank/DDBJ databases">
        <authorList>
            <person name="Smith C.H."/>
        </authorList>
    </citation>
    <scope>NUCLEOTIDE SEQUENCE</scope>
    <source>
        <strain evidence="3">CHS0354</strain>
        <tissue evidence="3">Mantle</tissue>
    </source>
</reference>
<dbReference type="EMBL" id="JAEAOA010000085">
    <property type="protein sequence ID" value="KAK3605000.1"/>
    <property type="molecule type" value="Genomic_DNA"/>
</dbReference>
<accession>A0AAE0T6Z5</accession>
<keyword evidence="4" id="KW-1185">Reference proteome</keyword>
<sequence length="634" mass="68143">MPKENGGIEGTTKTILVQRGKPIPTSTVGLPTRSGFKLSNWNLKPDGTGTEFVFGTTPITAATTLYAQWTINSYTVTFVTEVEGLTIDPIEVNYKGTVTAPNPPSRDGYAFVGWYIDSEMKFLFDFKTQITDNTTLYAKWTINTYTVTFVTGVEGLTVPTQNIANGGKVTKPDPTRPGYTFAGWYKEAQFTNLFDFNEETITASITLYAKWTINTYTVTFVTGVEGLTIDPIEVNYQGTVTAPNPPSRDGYTFAGWYKEAQFTNVFDFNTPITASITLYAKWIGVNRILTIAANGGTAGSTTTINVENGKTATAPSTGLPTRAGYKLSSWNTAANGSGTAFVFGTTTVTANITIYAQWEEIRITSITLDKTTHTTLLGKTTQLTATISPEDVLNKSVTWTSSNAAVATVSGTGLITPVSAGTVDITATSTADNTKSATVAVTVRKYFYVPDANFASKLGKINPQWISTIDGVNGLNIDTVSSFNGTLDVSGRNSGISSKISSLQGIEYFTSLTTLHCNDNSLTTLDVSKNVNLTSFACFNNNLETLDIRGIRSIRDVDGLLLIILNTDNNSLTSIKVHSNVARLSGLKEAKDKISGLQIDTYTAASGSTTYTQAICDFDPNTGLRASTARACKP</sequence>
<dbReference type="Gene3D" id="2.60.40.1080">
    <property type="match status" value="1"/>
</dbReference>
<dbReference type="SUPFAM" id="SSF52058">
    <property type="entry name" value="L domain-like"/>
    <property type="match status" value="1"/>
</dbReference>
<dbReference type="Gene3D" id="3.80.10.10">
    <property type="entry name" value="Ribonuclease Inhibitor"/>
    <property type="match status" value="1"/>
</dbReference>
<dbReference type="AlphaFoldDB" id="A0AAE0T6Z5"/>
<dbReference type="NCBIfam" id="TIGR02543">
    <property type="entry name" value="List_Bact_rpt"/>
    <property type="match status" value="3"/>
</dbReference>
<dbReference type="Pfam" id="PF09479">
    <property type="entry name" value="Flg_new"/>
    <property type="match status" value="5"/>
</dbReference>
<dbReference type="SMART" id="SM00635">
    <property type="entry name" value="BID_2"/>
    <property type="match status" value="1"/>
</dbReference>
<gene>
    <name evidence="3" type="ORF">CHS0354_000665</name>
</gene>
<dbReference type="Proteomes" id="UP001195483">
    <property type="component" value="Unassembled WGS sequence"/>
</dbReference>
<dbReference type="InterPro" id="IPR042229">
    <property type="entry name" value="Listeria/Bacterioides_rpt_sf"/>
</dbReference>